<dbReference type="RefSeq" id="WP_109587362.1">
    <property type="nucleotide sequence ID" value="NZ_QGHD01000007.1"/>
</dbReference>
<organism evidence="1 2">
    <name type="scientific">Hallerella porci</name>
    <dbReference type="NCBI Taxonomy" id="1945871"/>
    <lineage>
        <taxon>Bacteria</taxon>
        <taxon>Pseudomonadati</taxon>
        <taxon>Fibrobacterota</taxon>
        <taxon>Fibrobacteria</taxon>
        <taxon>Fibrobacterales</taxon>
        <taxon>Fibrobacteraceae</taxon>
        <taxon>Hallerella</taxon>
    </lineage>
</organism>
<protein>
    <recommendedName>
        <fullName evidence="3">Site-specific DNA-methyltransferase (adenine-specific)</fullName>
    </recommendedName>
</protein>
<gene>
    <name evidence="1" type="ORF">B0H50_10764</name>
</gene>
<sequence length="119" mass="13704">MYAEIVQEPKFYLDKKNFLPEATSFLLTGENLEYLVKVFNSKITAYLFKTFYAGGGLGEAGFRYKKAFFENLPIPRIDKQQIQSVEKSNNDEEISIQLGKIYGFSPIEIDFIARKLKTV</sequence>
<name>A0ABX5LQJ0_9BACT</name>
<reference evidence="1 2" key="1">
    <citation type="submission" date="2018-05" db="EMBL/GenBank/DDBJ databases">
        <title>Animal gut microbial communities from fecal samples from Wisconsin, USA.</title>
        <authorList>
            <person name="Neumann A."/>
        </authorList>
    </citation>
    <scope>NUCLEOTIDE SEQUENCE [LARGE SCALE GENOMIC DNA]</scope>
    <source>
        <strain evidence="1 2">UWS4</strain>
    </source>
</reference>
<comment type="caution">
    <text evidence="1">The sequence shown here is derived from an EMBL/GenBank/DDBJ whole genome shotgun (WGS) entry which is preliminary data.</text>
</comment>
<evidence type="ECO:0000313" key="2">
    <source>
        <dbReference type="Proteomes" id="UP000245523"/>
    </source>
</evidence>
<evidence type="ECO:0008006" key="3">
    <source>
        <dbReference type="Google" id="ProtNLM"/>
    </source>
</evidence>
<keyword evidence="2" id="KW-1185">Reference proteome</keyword>
<accession>A0ABX5LQJ0</accession>
<evidence type="ECO:0000313" key="1">
    <source>
        <dbReference type="EMBL" id="PWL03306.1"/>
    </source>
</evidence>
<dbReference type="EMBL" id="QGHD01000007">
    <property type="protein sequence ID" value="PWL03306.1"/>
    <property type="molecule type" value="Genomic_DNA"/>
</dbReference>
<dbReference type="Proteomes" id="UP000245523">
    <property type="component" value="Unassembled WGS sequence"/>
</dbReference>
<proteinExistence type="predicted"/>